<evidence type="ECO:0000313" key="5">
    <source>
        <dbReference type="Proteomes" id="UP000639772"/>
    </source>
</evidence>
<dbReference type="Proteomes" id="UP000639772">
    <property type="component" value="Chromosome 3"/>
</dbReference>
<dbReference type="EMBL" id="JADCNL010000003">
    <property type="protein sequence ID" value="KAG0488108.1"/>
    <property type="molecule type" value="Genomic_DNA"/>
</dbReference>
<feature type="compositionally biased region" description="Polar residues" evidence="1">
    <location>
        <begin position="15"/>
        <end position="25"/>
    </location>
</feature>
<comment type="caution">
    <text evidence="2">The sequence shown here is derived from an EMBL/GenBank/DDBJ whole genome shotgun (WGS) entry which is preliminary data.</text>
</comment>
<sequence length="53" mass="5181">MEPGVTVGARHRHSWATSLRASPSSRIMAGSDTRAGAAGGSAPAGAVAESSMA</sequence>
<gene>
    <name evidence="3" type="ORF">HPP92_006655</name>
    <name evidence="2" type="ORF">HPP92_006919</name>
</gene>
<evidence type="ECO:0000313" key="4">
    <source>
        <dbReference type="Proteomes" id="UP000636800"/>
    </source>
</evidence>
<evidence type="ECO:0000256" key="1">
    <source>
        <dbReference type="SAM" id="MobiDB-lite"/>
    </source>
</evidence>
<feature type="compositionally biased region" description="Low complexity" evidence="1">
    <location>
        <begin position="40"/>
        <end position="53"/>
    </location>
</feature>
<feature type="region of interest" description="Disordered" evidence="1">
    <location>
        <begin position="1"/>
        <end position="53"/>
    </location>
</feature>
<dbReference type="EMBL" id="JADCNM010000003">
    <property type="protein sequence ID" value="KAG0489792.1"/>
    <property type="molecule type" value="Genomic_DNA"/>
</dbReference>
<organism evidence="2 4">
    <name type="scientific">Vanilla planifolia</name>
    <name type="common">Vanilla</name>
    <dbReference type="NCBI Taxonomy" id="51239"/>
    <lineage>
        <taxon>Eukaryota</taxon>
        <taxon>Viridiplantae</taxon>
        <taxon>Streptophyta</taxon>
        <taxon>Embryophyta</taxon>
        <taxon>Tracheophyta</taxon>
        <taxon>Spermatophyta</taxon>
        <taxon>Magnoliopsida</taxon>
        <taxon>Liliopsida</taxon>
        <taxon>Asparagales</taxon>
        <taxon>Orchidaceae</taxon>
        <taxon>Vanilloideae</taxon>
        <taxon>Vanilleae</taxon>
        <taxon>Vanilla</taxon>
    </lineage>
</organism>
<proteinExistence type="predicted"/>
<evidence type="ECO:0000313" key="2">
    <source>
        <dbReference type="EMBL" id="KAG0488108.1"/>
    </source>
</evidence>
<name>A0A835V870_VANPL</name>
<dbReference type="AlphaFoldDB" id="A0A835V870"/>
<keyword evidence="4" id="KW-1185">Reference proteome</keyword>
<protein>
    <submittedName>
        <fullName evidence="2">Uncharacterized protein</fullName>
    </submittedName>
</protein>
<evidence type="ECO:0000313" key="3">
    <source>
        <dbReference type="EMBL" id="KAG0489792.1"/>
    </source>
</evidence>
<dbReference type="Proteomes" id="UP000636800">
    <property type="component" value="Chromosome 3"/>
</dbReference>
<reference evidence="4 5" key="1">
    <citation type="journal article" date="2020" name="Nat. Food">
        <title>A phased Vanilla planifolia genome enables genetic improvement of flavour and production.</title>
        <authorList>
            <person name="Hasing T."/>
            <person name="Tang H."/>
            <person name="Brym M."/>
            <person name="Khazi F."/>
            <person name="Huang T."/>
            <person name="Chambers A.H."/>
        </authorList>
    </citation>
    <scope>NUCLEOTIDE SEQUENCE [LARGE SCALE GENOMIC DNA]</scope>
    <source>
        <tissue evidence="2">Leaf</tissue>
    </source>
</reference>
<accession>A0A835V870</accession>